<keyword evidence="2" id="KW-1185">Reference proteome</keyword>
<proteinExistence type="predicted"/>
<dbReference type="EMBL" id="KZ678136">
    <property type="protein sequence ID" value="PSN65941.1"/>
    <property type="molecule type" value="Genomic_DNA"/>
</dbReference>
<organism evidence="1 2">
    <name type="scientific">Corynespora cassiicola Philippines</name>
    <dbReference type="NCBI Taxonomy" id="1448308"/>
    <lineage>
        <taxon>Eukaryota</taxon>
        <taxon>Fungi</taxon>
        <taxon>Dikarya</taxon>
        <taxon>Ascomycota</taxon>
        <taxon>Pezizomycotina</taxon>
        <taxon>Dothideomycetes</taxon>
        <taxon>Pleosporomycetidae</taxon>
        <taxon>Pleosporales</taxon>
        <taxon>Corynesporascaceae</taxon>
        <taxon>Corynespora</taxon>
    </lineage>
</organism>
<sequence>MQRCPFLCPPFLHTLPLLPPSSTHYRALFTTTTTTTTTTKLPSQTGNPPHPPPFTFMHQQAFRRRHFFSFFFFPPRDETRRDARMADNDSGALKTEISLNACLFGCFGWVDGMMHVRLDCWIA</sequence>
<evidence type="ECO:0000313" key="1">
    <source>
        <dbReference type="EMBL" id="PSN65941.1"/>
    </source>
</evidence>
<reference evidence="1 2" key="1">
    <citation type="journal article" date="2018" name="Front. Microbiol.">
        <title>Genome-Wide Analysis of Corynespora cassiicola Leaf Fall Disease Putative Effectors.</title>
        <authorList>
            <person name="Lopez D."/>
            <person name="Ribeiro S."/>
            <person name="Label P."/>
            <person name="Fumanal B."/>
            <person name="Venisse J.S."/>
            <person name="Kohler A."/>
            <person name="de Oliveira R.R."/>
            <person name="Labutti K."/>
            <person name="Lipzen A."/>
            <person name="Lail K."/>
            <person name="Bauer D."/>
            <person name="Ohm R.A."/>
            <person name="Barry K.W."/>
            <person name="Spatafora J."/>
            <person name="Grigoriev I.V."/>
            <person name="Martin F.M."/>
            <person name="Pujade-Renaud V."/>
        </authorList>
    </citation>
    <scope>NUCLEOTIDE SEQUENCE [LARGE SCALE GENOMIC DNA]</scope>
    <source>
        <strain evidence="1 2">Philippines</strain>
    </source>
</reference>
<gene>
    <name evidence="1" type="ORF">BS50DRAFT_401750</name>
</gene>
<protein>
    <submittedName>
        <fullName evidence="1">Uncharacterized protein</fullName>
    </submittedName>
</protein>
<name>A0A2T2NKH0_CORCC</name>
<evidence type="ECO:0000313" key="2">
    <source>
        <dbReference type="Proteomes" id="UP000240883"/>
    </source>
</evidence>
<accession>A0A2T2NKH0</accession>
<dbReference type="AlphaFoldDB" id="A0A2T2NKH0"/>
<dbReference type="Proteomes" id="UP000240883">
    <property type="component" value="Unassembled WGS sequence"/>
</dbReference>